<dbReference type="Proteomes" id="UP000184395">
    <property type="component" value="Unassembled WGS sequence"/>
</dbReference>
<name>A0A1M6MR95_9BURK</name>
<dbReference type="GeneID" id="301982503"/>
<sequence length="159" mass="16333">MSTQAITALPVGSVGRVDSTNDNARTGADSAVVPVTPTAVALRGELAALRGLGAARKPGAFSTATDGDRLPVPMSKKSLINQAAVKAGDNLPNDALRDVLVTQRRVPLPVPSSDVQPQLAGPMLDPGLNPANALDQHQHLMALASVMQRAGETIHGATH</sequence>
<reference evidence="1 2" key="1">
    <citation type="submission" date="2016-11" db="EMBL/GenBank/DDBJ databases">
        <authorList>
            <person name="Jaros S."/>
            <person name="Januszkiewicz K."/>
            <person name="Wedrychowicz H."/>
        </authorList>
    </citation>
    <scope>NUCLEOTIDE SEQUENCE [LARGE SCALE GENOMIC DNA]</scope>
    <source>
        <strain evidence="1 2">LMG 20594</strain>
    </source>
</reference>
<organism evidence="1 2">
    <name type="scientific">Paraburkholderia terricola</name>
    <dbReference type="NCBI Taxonomy" id="169427"/>
    <lineage>
        <taxon>Bacteria</taxon>
        <taxon>Pseudomonadati</taxon>
        <taxon>Pseudomonadota</taxon>
        <taxon>Betaproteobacteria</taxon>
        <taxon>Burkholderiales</taxon>
        <taxon>Burkholderiaceae</taxon>
        <taxon>Paraburkholderia</taxon>
    </lineage>
</organism>
<dbReference type="RefSeq" id="WP_143031920.1">
    <property type="nucleotide sequence ID" value="NZ_CADFGY010000010.1"/>
</dbReference>
<dbReference type="EMBL" id="FRAB01000008">
    <property type="protein sequence ID" value="SHJ85977.1"/>
    <property type="molecule type" value="Genomic_DNA"/>
</dbReference>
<accession>A0A1M6MR95</accession>
<gene>
    <name evidence="1" type="ORF">SAMN05192548_100861</name>
</gene>
<dbReference type="AlphaFoldDB" id="A0A1M6MR95"/>
<evidence type="ECO:0000313" key="2">
    <source>
        <dbReference type="Proteomes" id="UP000184395"/>
    </source>
</evidence>
<evidence type="ECO:0000313" key="1">
    <source>
        <dbReference type="EMBL" id="SHJ85977.1"/>
    </source>
</evidence>
<protein>
    <submittedName>
        <fullName evidence="1">Uncharacterized protein</fullName>
    </submittedName>
</protein>
<proteinExistence type="predicted"/>